<feature type="domain" description="Methyltransferase" evidence="1">
    <location>
        <begin position="258"/>
        <end position="355"/>
    </location>
</feature>
<protein>
    <recommendedName>
        <fullName evidence="1">Methyltransferase domain-containing protein</fullName>
    </recommendedName>
</protein>
<dbReference type="RefSeq" id="WP_109431558.1">
    <property type="nucleotide sequence ID" value="NZ_MPDK01000031.1"/>
</dbReference>
<proteinExistence type="predicted"/>
<dbReference type="Gene3D" id="3.40.50.150">
    <property type="entry name" value="Vaccinia Virus protein VP39"/>
    <property type="match status" value="1"/>
</dbReference>
<evidence type="ECO:0000313" key="2">
    <source>
        <dbReference type="EMBL" id="PWI56657.1"/>
    </source>
</evidence>
<reference evidence="2 3" key="1">
    <citation type="submission" date="2016-11" db="EMBL/GenBank/DDBJ databases">
        <title>Comparative genomics of Acidibacillus ferroxidans species.</title>
        <authorList>
            <person name="Oliveira G."/>
            <person name="Nunes G."/>
            <person name="Oliveira R."/>
            <person name="Araujo F."/>
            <person name="Salim A."/>
            <person name="Scholte L."/>
            <person name="Morais D."/>
            <person name="Nancucheo I."/>
            <person name="Johnson D.B."/>
            <person name="Grail B."/>
            <person name="Bittencourt J."/>
            <person name="Valadares R."/>
        </authorList>
    </citation>
    <scope>NUCLEOTIDE SEQUENCE [LARGE SCALE GENOMIC DNA]</scope>
    <source>
        <strain evidence="2 3">Y002</strain>
    </source>
</reference>
<keyword evidence="3" id="KW-1185">Reference proteome</keyword>
<evidence type="ECO:0000259" key="1">
    <source>
        <dbReference type="Pfam" id="PF13649"/>
    </source>
</evidence>
<evidence type="ECO:0000313" key="3">
    <source>
        <dbReference type="Proteomes" id="UP000245380"/>
    </source>
</evidence>
<sequence length="490" mass="55779">MFQFPDLTDAIRDFLHFGLAISPWLVSPDTTERFDAELFHLIDYTAKDFVRLYWSTDSAQLIFTNLPVPERIPQTAIYETIASTAVQYSLLQRGEFFVDEDLLSQAIHQVEAFIATRGLGTLVGIYAIVTSYENHEALAYYGQIPERIFISGKWHRPWIDYSLGDELMLGAVTGSLRLVIKERQRMVEQTENGRRFLSVNKYTLQKSGYLDYRKNMLQIAHLHHMQDFDDLEALLIPQSAPVRREFLHWLGITRGMQVLEAGCGSGTFLFSTGLAEQVGRSGHVVGIDPAAGMLAHAELTRRLYGIDWVSFKRAEVENIPFADQSFDAVVGVAFLQFSDLHRAVNEMARITKNGGFVASLHPLEPDDLPDFYQQWFQPILDLEAKFAPFGIKAFPKGEEVANAFSKANLSSIETKNIPIHLDFHDPDKATEFFIYGLGIFQELLAQVPWQARLDLIHELKKRGEAIKARYHSNELIFPITVQMVKGFRKE</sequence>
<dbReference type="GO" id="GO:0008168">
    <property type="term" value="F:methyltransferase activity"/>
    <property type="evidence" value="ECO:0007669"/>
    <property type="project" value="TreeGrafter"/>
</dbReference>
<dbReference type="InterPro" id="IPR041698">
    <property type="entry name" value="Methyltransf_25"/>
</dbReference>
<dbReference type="AlphaFoldDB" id="A0A2U3D5V9"/>
<comment type="caution">
    <text evidence="2">The sequence shown here is derived from an EMBL/GenBank/DDBJ whole genome shotgun (WGS) entry which is preliminary data.</text>
</comment>
<dbReference type="Pfam" id="PF13649">
    <property type="entry name" value="Methyltransf_25"/>
    <property type="match status" value="1"/>
</dbReference>
<dbReference type="EMBL" id="MPDK01000031">
    <property type="protein sequence ID" value="PWI56657.1"/>
    <property type="molecule type" value="Genomic_DNA"/>
</dbReference>
<dbReference type="Proteomes" id="UP000245380">
    <property type="component" value="Unassembled WGS sequence"/>
</dbReference>
<name>A0A2U3D5V9_SULT2</name>
<dbReference type="SUPFAM" id="SSF53335">
    <property type="entry name" value="S-adenosyl-L-methionine-dependent methyltransferases"/>
    <property type="match status" value="1"/>
</dbReference>
<dbReference type="PANTHER" id="PTHR43591">
    <property type="entry name" value="METHYLTRANSFERASE"/>
    <property type="match status" value="1"/>
</dbReference>
<dbReference type="OrthoDB" id="9760689at2"/>
<organism evidence="2 3">
    <name type="scientific">Sulfoacidibacillus thermotolerans</name>
    <name type="common">Acidibacillus sulfuroxidans</name>
    <dbReference type="NCBI Taxonomy" id="1765684"/>
    <lineage>
        <taxon>Bacteria</taxon>
        <taxon>Bacillati</taxon>
        <taxon>Bacillota</taxon>
        <taxon>Bacilli</taxon>
        <taxon>Bacillales</taxon>
        <taxon>Alicyclobacillaceae</taxon>
        <taxon>Sulfoacidibacillus</taxon>
    </lineage>
</organism>
<dbReference type="InterPro" id="IPR029063">
    <property type="entry name" value="SAM-dependent_MTases_sf"/>
</dbReference>
<accession>A0A2U3D5V9</accession>
<dbReference type="CDD" id="cd02440">
    <property type="entry name" value="AdoMet_MTases"/>
    <property type="match status" value="1"/>
</dbReference>
<dbReference type="PANTHER" id="PTHR43591:SF24">
    <property type="entry name" value="2-METHOXY-6-POLYPRENYL-1,4-BENZOQUINOL METHYLASE, MITOCHONDRIAL"/>
    <property type="match status" value="1"/>
</dbReference>
<gene>
    <name evidence="2" type="ORF">BM613_12570</name>
</gene>